<organism evidence="1 2">
    <name type="scientific">Liparis tanakae</name>
    <name type="common">Tanaka's snailfish</name>
    <dbReference type="NCBI Taxonomy" id="230148"/>
    <lineage>
        <taxon>Eukaryota</taxon>
        <taxon>Metazoa</taxon>
        <taxon>Chordata</taxon>
        <taxon>Craniata</taxon>
        <taxon>Vertebrata</taxon>
        <taxon>Euteleostomi</taxon>
        <taxon>Actinopterygii</taxon>
        <taxon>Neopterygii</taxon>
        <taxon>Teleostei</taxon>
        <taxon>Neoteleostei</taxon>
        <taxon>Acanthomorphata</taxon>
        <taxon>Eupercaria</taxon>
        <taxon>Perciformes</taxon>
        <taxon>Cottioidei</taxon>
        <taxon>Cottales</taxon>
        <taxon>Liparidae</taxon>
        <taxon>Liparis</taxon>
    </lineage>
</organism>
<dbReference type="EMBL" id="SRLO01000755">
    <property type="protein sequence ID" value="TNN47170.1"/>
    <property type="molecule type" value="Genomic_DNA"/>
</dbReference>
<comment type="caution">
    <text evidence="1">The sequence shown here is derived from an EMBL/GenBank/DDBJ whole genome shotgun (WGS) entry which is preliminary data.</text>
</comment>
<sequence>MAARCRGVSVKSVNLCTCCVREPVEERRRPGPGPGPGPGPVTCNLCEGSGRTSAQLAPCQMAGSTNYVFGSKAKGTTRLGPKPASPLVLVMPGARCKAVITPVPTKRAERKTQL</sequence>
<evidence type="ECO:0000313" key="1">
    <source>
        <dbReference type="EMBL" id="TNN47170.1"/>
    </source>
</evidence>
<proteinExistence type="predicted"/>
<dbReference type="AlphaFoldDB" id="A0A4Z2G1Y5"/>
<dbReference type="Proteomes" id="UP000314294">
    <property type="component" value="Unassembled WGS sequence"/>
</dbReference>
<accession>A0A4Z2G1Y5</accession>
<gene>
    <name evidence="1" type="ORF">EYF80_042622</name>
</gene>
<name>A0A4Z2G1Y5_9TELE</name>
<evidence type="ECO:0000313" key="2">
    <source>
        <dbReference type="Proteomes" id="UP000314294"/>
    </source>
</evidence>
<reference evidence="1 2" key="1">
    <citation type="submission" date="2019-03" db="EMBL/GenBank/DDBJ databases">
        <title>First draft genome of Liparis tanakae, snailfish: a comprehensive survey of snailfish specific genes.</title>
        <authorList>
            <person name="Kim W."/>
            <person name="Song I."/>
            <person name="Jeong J.-H."/>
            <person name="Kim D."/>
            <person name="Kim S."/>
            <person name="Ryu S."/>
            <person name="Song J.Y."/>
            <person name="Lee S.K."/>
        </authorList>
    </citation>
    <scope>NUCLEOTIDE SEQUENCE [LARGE SCALE GENOMIC DNA]</scope>
    <source>
        <tissue evidence="1">Muscle</tissue>
    </source>
</reference>
<protein>
    <submittedName>
        <fullName evidence="1">Uncharacterized protein</fullName>
    </submittedName>
</protein>
<keyword evidence="2" id="KW-1185">Reference proteome</keyword>